<comment type="caution">
    <text evidence="2">The sequence shown here is derived from an EMBL/GenBank/DDBJ whole genome shotgun (WGS) entry which is preliminary data.</text>
</comment>
<evidence type="ECO:0000313" key="3">
    <source>
        <dbReference type="Proteomes" id="UP000813423"/>
    </source>
</evidence>
<gene>
    <name evidence="2" type="ORF">KXV57_003722</name>
</gene>
<feature type="compositionally biased region" description="Basic and acidic residues" evidence="1">
    <location>
        <begin position="155"/>
        <end position="180"/>
    </location>
</feature>
<evidence type="ECO:0000313" key="2">
    <source>
        <dbReference type="EMBL" id="KAH1892644.1"/>
    </source>
</evidence>
<reference evidence="2" key="1">
    <citation type="submission" date="2021-08" db="EMBL/GenBank/DDBJ databases">
        <title>Global Aspergillus fumigatus from environmental and clinical sources.</title>
        <authorList>
            <person name="Barber A."/>
            <person name="Sae-Ong T."/>
        </authorList>
    </citation>
    <scope>NUCLEOTIDE SEQUENCE</scope>
    <source>
        <strain evidence="2">NRZ-2016-071</strain>
    </source>
</reference>
<dbReference type="EMBL" id="JAIBSC010000227">
    <property type="protein sequence ID" value="KAH1892644.1"/>
    <property type="molecule type" value="Genomic_DNA"/>
</dbReference>
<protein>
    <submittedName>
        <fullName evidence="2">Uncharacterized protein</fullName>
    </submittedName>
</protein>
<feature type="compositionally biased region" description="Polar residues" evidence="1">
    <location>
        <begin position="181"/>
        <end position="190"/>
    </location>
</feature>
<sequence>MLSLKIELRESYASADDNPDEVVFLRLLSRHPKIKACLGLILSVLSSLTPAEALLLLQEVHNDSEVLDTFQVWNESLLQASDPTRDEPLPTWETDGLSPPWDEFIDIPHDDEYYYIHPASFIDNDHRSIPAALFGPSKLDKELIEWVLQRDPHTVSYDDKRSQTPVKEETFEGEPLKCDMQDQSPPEITDTTTRKRSCSASSSSTNDVGISLKGASALSKVEKKIPKKSRAVLKASKKANLRSTGSRTSSNDEEIMLDLNLPTSATGAVTPMFVYGVEEEAVTLIQLLYKTTVGESLDAAHAQTVKTAASSPICIGVAEFAKSIMDSLKINESKEFSFQIPLYCFTSLQEACVAYYKVLWPSKSIKWKPESAIDYMRQRMVQVLFYLTFEDFVREIGLREQDGSLSINRQGRTIRTVAGDWVLQAAYGDVDTKAARKHVAEECRWGHRWWKIASYDGLGLLLLASDGLAKYMYFELPRNVRETYLYSGQRKYTVSASNGRSTCHLYTEHAPEACGFVSIAHKRYSEYNAWKMLWCPRVQ</sequence>
<organism evidence="2 3">
    <name type="scientific">Aspergillus fumigatus</name>
    <name type="common">Neosartorya fumigata</name>
    <dbReference type="NCBI Taxonomy" id="746128"/>
    <lineage>
        <taxon>Eukaryota</taxon>
        <taxon>Fungi</taxon>
        <taxon>Dikarya</taxon>
        <taxon>Ascomycota</taxon>
        <taxon>Pezizomycotina</taxon>
        <taxon>Eurotiomycetes</taxon>
        <taxon>Eurotiomycetidae</taxon>
        <taxon>Eurotiales</taxon>
        <taxon>Aspergillaceae</taxon>
        <taxon>Aspergillus</taxon>
        <taxon>Aspergillus subgen. Fumigati</taxon>
    </lineage>
</organism>
<name>A0A9P8SPN1_ASPFM</name>
<feature type="region of interest" description="Disordered" evidence="1">
    <location>
        <begin position="155"/>
        <end position="207"/>
    </location>
</feature>
<dbReference type="Proteomes" id="UP000813423">
    <property type="component" value="Unassembled WGS sequence"/>
</dbReference>
<proteinExistence type="predicted"/>
<dbReference type="AlphaFoldDB" id="A0A9P8SPN1"/>
<evidence type="ECO:0000256" key="1">
    <source>
        <dbReference type="SAM" id="MobiDB-lite"/>
    </source>
</evidence>
<accession>A0A9P8SPN1</accession>